<comment type="subunit">
    <text evidence="9">Interacts with proteins essential or regulating the formation of functional clathrin-coated pits. Interacts with CANX. Interacts with AP2A1. Interacts with EPS15. Interacts with SH3GL3. Interacts with AMPH. Interacts with ITSN1 (via SH3 domains). Interacts with and REPS1.</text>
</comment>
<feature type="compositionally biased region" description="Low complexity" evidence="10">
    <location>
        <begin position="311"/>
        <end position="321"/>
    </location>
</feature>
<dbReference type="PROSITE" id="PS51072">
    <property type="entry name" value="MHD"/>
    <property type="match status" value="1"/>
</dbReference>
<evidence type="ECO:0000256" key="2">
    <source>
        <dbReference type="ARBA" id="ARBA00004283"/>
    </source>
</evidence>
<feature type="region of interest" description="Disordered" evidence="10">
    <location>
        <begin position="88"/>
        <end position="118"/>
    </location>
</feature>
<evidence type="ECO:0000256" key="6">
    <source>
        <dbReference type="ARBA" id="ARBA00023136"/>
    </source>
</evidence>
<feature type="compositionally biased region" description="Low complexity" evidence="10">
    <location>
        <begin position="328"/>
        <end position="351"/>
    </location>
</feature>
<evidence type="ECO:0000256" key="1">
    <source>
        <dbReference type="ARBA" id="ARBA00003346"/>
    </source>
</evidence>
<dbReference type="PANTHER" id="PTHR23065">
    <property type="entry name" value="PROLINE-SERINE-THREONINE PHOSPHATASE INTERACTING PROTEIN 1"/>
    <property type="match status" value="1"/>
</dbReference>
<reference evidence="13" key="1">
    <citation type="submission" date="2025-08" db="UniProtKB">
        <authorList>
            <consortium name="RefSeq"/>
        </authorList>
    </citation>
    <scope>IDENTIFICATION</scope>
    <source>
        <tissue evidence="13">Blood</tissue>
    </source>
</reference>
<evidence type="ECO:0000313" key="13">
    <source>
        <dbReference type="RefSeq" id="XP_032152589.1"/>
    </source>
</evidence>
<evidence type="ECO:0000256" key="9">
    <source>
        <dbReference type="ARBA" id="ARBA00046739"/>
    </source>
</evidence>
<dbReference type="Proteomes" id="UP000504640">
    <property type="component" value="Unplaced"/>
</dbReference>
<keyword evidence="4" id="KW-0597">Phosphoprotein</keyword>
<keyword evidence="12" id="KW-1185">Reference proteome</keyword>
<dbReference type="GO" id="GO:0005886">
    <property type="term" value="C:plasma membrane"/>
    <property type="evidence" value="ECO:0007669"/>
    <property type="project" value="TreeGrafter"/>
</dbReference>
<keyword evidence="5" id="KW-0254">Endocytosis</keyword>
<comment type="function">
    <text evidence="1">May function in clathrin-mediated endocytosis. Has both a membrane binding/tubulating activity and the ability to recruit proteins essential to the formation of functional clathrin-coated pits. Has a preference for membranes enriched in phosphatidylserine and phosphoinositides and is required for the endocytosis of the transferrin receptor. May also bind tubulin. May play a role in the regulation of energy homeostasis.</text>
</comment>
<dbReference type="InterPro" id="IPR018808">
    <property type="entry name" value="Muniscin_C"/>
</dbReference>
<accession>A0A6J3JEJ2</accession>
<name>A0A6J3JEJ2_SAPAP</name>
<feature type="region of interest" description="Disordered" evidence="10">
    <location>
        <begin position="1"/>
        <end position="40"/>
    </location>
</feature>
<evidence type="ECO:0000259" key="11">
    <source>
        <dbReference type="PROSITE" id="PS51072"/>
    </source>
</evidence>
<dbReference type="InterPro" id="IPR028565">
    <property type="entry name" value="MHD"/>
</dbReference>
<dbReference type="CDD" id="cd09266">
    <property type="entry name" value="SGIP1_MHD"/>
    <property type="match status" value="1"/>
</dbReference>
<evidence type="ECO:0000256" key="7">
    <source>
        <dbReference type="ARBA" id="ARBA00023176"/>
    </source>
</evidence>
<dbReference type="AlphaFoldDB" id="A0A6J3JEJ2"/>
<feature type="compositionally biased region" description="Pro residues" evidence="10">
    <location>
        <begin position="286"/>
        <end position="304"/>
    </location>
</feature>
<feature type="domain" description="MHD" evidence="11">
    <location>
        <begin position="390"/>
        <end position="658"/>
    </location>
</feature>
<sequence length="659" mass="71439">MMEGLKKRTRKAFGIRKKEKDTDSTGSPDRDGIQGKKKTQKTQLLLTSCFWLRALSLTLSQKKSNGAPNGFYAEIDWERYNSPELDEEGYSIRPEEPGSTKGKHFYSSSESEEEEESHKKFNIKIKPLQSKDILKNAATVDELKASIGNIALSPSPVGAIKRNLSSEEVARPRRSTPTPELISKKPPDDTVALAPLFGPPLESAFDEQKTEVLLDQPEIWGSGQPINPSMESPKLTRPFPTGTPPPLPPKNVPATPPRTGSPLTIGPGASSPARPATPLVPCSSTTPPPPPPRPPSRPKLPPGKPGVGDVSRPFSPPIHSSSPPPIAPLARAESTSSISSTNSLSAATTPTVVSEDDVFYDKLPSFERRCETPAGSSRGPSPLTMGAQDTLPVAAAFTETVNAYFKGADPSKCIVKITGEMVLSFPAGITRHFANNPSPAALTFRVINFSRLEHVLPNPQLLCCDNTQNDANTKEFWVNMPNLMTHLKKVSEQKPQATYYNVDMLKYQVSAQGIQSTPLNLAVNWRCEPASTDLRIDYKYNTDAMTTAVALNNVQFLVPIDGGVTKLQAVLPPAVWNAEQQRILWKIPDISQKSENGGVGSLLARFQLAEGPSKPSPLVVQFTSEGSTLSGCDIELVGAGYRFSLIKKRFAAGKYLADN</sequence>
<evidence type="ECO:0000256" key="10">
    <source>
        <dbReference type="SAM" id="MobiDB-lite"/>
    </source>
</evidence>
<feature type="compositionally biased region" description="Basic and acidic residues" evidence="10">
    <location>
        <begin position="16"/>
        <end position="34"/>
    </location>
</feature>
<dbReference type="GO" id="GO:0072583">
    <property type="term" value="P:clathrin-dependent endocytosis"/>
    <property type="evidence" value="ECO:0007669"/>
    <property type="project" value="InterPro"/>
</dbReference>
<evidence type="ECO:0000256" key="3">
    <source>
        <dbReference type="ARBA" id="ARBA00014150"/>
    </source>
</evidence>
<dbReference type="Gene3D" id="2.60.40.1170">
    <property type="entry name" value="Mu homology domain, subdomain B"/>
    <property type="match status" value="2"/>
</dbReference>
<keyword evidence="7" id="KW-0168">Coated pit</keyword>
<feature type="compositionally biased region" description="Pro residues" evidence="10">
    <location>
        <begin position="241"/>
        <end position="256"/>
    </location>
</feature>
<proteinExistence type="predicted"/>
<dbReference type="GO" id="GO:0048488">
    <property type="term" value="P:synaptic vesicle endocytosis"/>
    <property type="evidence" value="ECO:0007669"/>
    <property type="project" value="TreeGrafter"/>
</dbReference>
<dbReference type="GO" id="GO:0030136">
    <property type="term" value="C:clathrin-coated vesicle"/>
    <property type="evidence" value="ECO:0007669"/>
    <property type="project" value="TreeGrafter"/>
</dbReference>
<evidence type="ECO:0000313" key="12">
    <source>
        <dbReference type="Proteomes" id="UP000504640"/>
    </source>
</evidence>
<dbReference type="FunFam" id="2.60.40.1170:FF:000005">
    <property type="entry name" value="SH3-containing GRB2-like protein 3-interacting protein 1 isoform X3"/>
    <property type="match status" value="1"/>
</dbReference>
<protein>
    <recommendedName>
        <fullName evidence="3">SH3-containing GRB2-like protein 3-interacting protein 1</fullName>
    </recommendedName>
    <alternativeName>
        <fullName evidence="8">Endophilin-3-interacting protein</fullName>
    </alternativeName>
</protein>
<gene>
    <name evidence="13" type="primary">SGIP1</name>
</gene>
<evidence type="ECO:0000256" key="5">
    <source>
        <dbReference type="ARBA" id="ARBA00022583"/>
    </source>
</evidence>
<evidence type="ECO:0000256" key="8">
    <source>
        <dbReference type="ARBA" id="ARBA00030485"/>
    </source>
</evidence>
<comment type="subcellular location">
    <subcellularLocation>
        <location evidence="2">Membrane</location>
        <location evidence="2">Clathrin-coated pit</location>
        <topology evidence="2">Peripheral membrane protein</topology>
        <orientation evidence="2">Cytoplasmic side</orientation>
    </subcellularLocation>
</comment>
<dbReference type="GeneID" id="116563883"/>
<dbReference type="GO" id="GO:0048268">
    <property type="term" value="P:clathrin coat assembly"/>
    <property type="evidence" value="ECO:0007669"/>
    <property type="project" value="TreeGrafter"/>
</dbReference>
<keyword evidence="6" id="KW-0472">Membrane</keyword>
<dbReference type="SUPFAM" id="SSF49447">
    <property type="entry name" value="Second domain of Mu2 adaptin subunit (ap50) of ap2 adaptor"/>
    <property type="match status" value="1"/>
</dbReference>
<organism evidence="12 13">
    <name type="scientific">Sapajus apella</name>
    <name type="common">Brown-capped capuchin</name>
    <name type="synonym">Cebus apella</name>
    <dbReference type="NCBI Taxonomy" id="9515"/>
    <lineage>
        <taxon>Eukaryota</taxon>
        <taxon>Metazoa</taxon>
        <taxon>Chordata</taxon>
        <taxon>Craniata</taxon>
        <taxon>Vertebrata</taxon>
        <taxon>Euteleostomi</taxon>
        <taxon>Mammalia</taxon>
        <taxon>Eutheria</taxon>
        <taxon>Euarchontoglires</taxon>
        <taxon>Primates</taxon>
        <taxon>Haplorrhini</taxon>
        <taxon>Platyrrhini</taxon>
        <taxon>Cebidae</taxon>
        <taxon>Cebinae</taxon>
        <taxon>Sapajus</taxon>
    </lineage>
</organism>
<evidence type="ECO:0000256" key="4">
    <source>
        <dbReference type="ARBA" id="ARBA00022553"/>
    </source>
</evidence>
<dbReference type="GO" id="GO:0005905">
    <property type="term" value="C:clathrin-coated pit"/>
    <property type="evidence" value="ECO:0007669"/>
    <property type="project" value="UniProtKB-SubCell"/>
</dbReference>
<dbReference type="RefSeq" id="XP_032152589.1">
    <property type="nucleotide sequence ID" value="XM_032296698.1"/>
</dbReference>
<dbReference type="GO" id="GO:0098793">
    <property type="term" value="C:presynapse"/>
    <property type="evidence" value="ECO:0007669"/>
    <property type="project" value="GOC"/>
</dbReference>
<dbReference type="Pfam" id="PF10291">
    <property type="entry name" value="muHD"/>
    <property type="match status" value="1"/>
</dbReference>
<feature type="region of interest" description="Disordered" evidence="10">
    <location>
        <begin position="163"/>
        <end position="351"/>
    </location>
</feature>
<dbReference type="InterPro" id="IPR037984">
    <property type="entry name" value="SGIP1_MHD"/>
</dbReference>
<dbReference type="InterPro" id="IPR036168">
    <property type="entry name" value="AP2_Mu_C_sf"/>
</dbReference>
<dbReference type="CTD" id="84251"/>
<dbReference type="PANTHER" id="PTHR23065:SF8">
    <property type="entry name" value="F-BAR DOMAIN ONLY PROTEIN 2"/>
    <property type="match status" value="1"/>
</dbReference>